<proteinExistence type="predicted"/>
<accession>A0ABQ6MZN1</accession>
<evidence type="ECO:0000313" key="2">
    <source>
        <dbReference type="Proteomes" id="UP001165060"/>
    </source>
</evidence>
<sequence length="83" mass="9696">YAELLESGPAKMENIVTADWVEPTIPSWRHSVWVGVYDPRGFIFKPRQYLKCIRDGWCLERMHRAFDRGLMQYGMFAATKAAE</sequence>
<reference evidence="1 2" key="1">
    <citation type="journal article" date="2023" name="Commun. Biol.">
        <title>Genome analysis of Parmales, the sister group of diatoms, reveals the evolutionary specialization of diatoms from phago-mixotrophs to photoautotrophs.</title>
        <authorList>
            <person name="Ban H."/>
            <person name="Sato S."/>
            <person name="Yoshikawa S."/>
            <person name="Yamada K."/>
            <person name="Nakamura Y."/>
            <person name="Ichinomiya M."/>
            <person name="Sato N."/>
            <person name="Blanc-Mathieu R."/>
            <person name="Endo H."/>
            <person name="Kuwata A."/>
            <person name="Ogata H."/>
        </authorList>
    </citation>
    <scope>NUCLEOTIDE SEQUENCE [LARGE SCALE GENOMIC DNA]</scope>
</reference>
<comment type="caution">
    <text evidence="1">The sequence shown here is derived from an EMBL/GenBank/DDBJ whole genome shotgun (WGS) entry which is preliminary data.</text>
</comment>
<protein>
    <recommendedName>
        <fullName evidence="3">MHC class I antigen</fullName>
    </recommendedName>
</protein>
<name>A0ABQ6MZN1_9STRA</name>
<dbReference type="EMBL" id="BRYB01001908">
    <property type="protein sequence ID" value="GMI36175.1"/>
    <property type="molecule type" value="Genomic_DNA"/>
</dbReference>
<gene>
    <name evidence="1" type="ORF">TeGR_g7094</name>
</gene>
<dbReference type="Proteomes" id="UP001165060">
    <property type="component" value="Unassembled WGS sequence"/>
</dbReference>
<evidence type="ECO:0008006" key="3">
    <source>
        <dbReference type="Google" id="ProtNLM"/>
    </source>
</evidence>
<organism evidence="1 2">
    <name type="scientific">Tetraparma gracilis</name>
    <dbReference type="NCBI Taxonomy" id="2962635"/>
    <lineage>
        <taxon>Eukaryota</taxon>
        <taxon>Sar</taxon>
        <taxon>Stramenopiles</taxon>
        <taxon>Ochrophyta</taxon>
        <taxon>Bolidophyceae</taxon>
        <taxon>Parmales</taxon>
        <taxon>Triparmaceae</taxon>
        <taxon>Tetraparma</taxon>
    </lineage>
</organism>
<keyword evidence="2" id="KW-1185">Reference proteome</keyword>
<evidence type="ECO:0000313" key="1">
    <source>
        <dbReference type="EMBL" id="GMI36175.1"/>
    </source>
</evidence>
<feature type="non-terminal residue" evidence="1">
    <location>
        <position position="1"/>
    </location>
</feature>